<dbReference type="Proteomes" id="UP000294599">
    <property type="component" value="Unassembled WGS sequence"/>
</dbReference>
<comment type="caution">
    <text evidence="2">The sequence shown here is derived from an EMBL/GenBank/DDBJ whole genome shotgun (WGS) entry which is preliminary data.</text>
</comment>
<keyword evidence="3" id="KW-1185">Reference proteome</keyword>
<dbReference type="SUPFAM" id="SSF158757">
    <property type="entry name" value="SMc04008-like"/>
    <property type="match status" value="1"/>
</dbReference>
<evidence type="ECO:0000313" key="3">
    <source>
        <dbReference type="Proteomes" id="UP000294599"/>
    </source>
</evidence>
<dbReference type="InterPro" id="IPR023163">
    <property type="entry name" value="SMc04008-like_domain"/>
</dbReference>
<protein>
    <recommendedName>
        <fullName evidence="1">SMc04008-like domain-containing protein</fullName>
    </recommendedName>
</protein>
<evidence type="ECO:0000259" key="1">
    <source>
        <dbReference type="Pfam" id="PF06844"/>
    </source>
</evidence>
<feature type="domain" description="SMc04008-like" evidence="1">
    <location>
        <begin position="41"/>
        <end position="106"/>
    </location>
</feature>
<dbReference type="EMBL" id="SMAF01000001">
    <property type="protein sequence ID" value="TCT01225.1"/>
    <property type="molecule type" value="Genomic_DNA"/>
</dbReference>
<dbReference type="Pfam" id="PF06844">
    <property type="entry name" value="DUF1244"/>
    <property type="match status" value="1"/>
</dbReference>
<name>A0A4R3LRQ5_9GAMM</name>
<sequence>MPSAAPPPYPTIAEMDMELDDRFAAAAFRRLLGHLRSRPEVQNIDLMILAGFCRNCLADWYRDAATAGGPPLDREAARELVYGEPFADWRMKHQREATPEQLAAFEASQRRHSVAEPGA</sequence>
<organism evidence="2 3">
    <name type="scientific">Pseudofulvimonas gallinarii</name>
    <dbReference type="NCBI Taxonomy" id="634155"/>
    <lineage>
        <taxon>Bacteria</taxon>
        <taxon>Pseudomonadati</taxon>
        <taxon>Pseudomonadota</taxon>
        <taxon>Gammaproteobacteria</taxon>
        <taxon>Lysobacterales</taxon>
        <taxon>Rhodanobacteraceae</taxon>
        <taxon>Pseudofulvimonas</taxon>
    </lineage>
</organism>
<gene>
    <name evidence="2" type="ORF">EDC25_10180</name>
</gene>
<proteinExistence type="predicted"/>
<dbReference type="AlphaFoldDB" id="A0A4R3LRQ5"/>
<reference evidence="2 3" key="1">
    <citation type="submission" date="2019-03" db="EMBL/GenBank/DDBJ databases">
        <title>Genomic Encyclopedia of Type Strains, Phase IV (KMG-IV): sequencing the most valuable type-strain genomes for metagenomic binning, comparative biology and taxonomic classification.</title>
        <authorList>
            <person name="Goeker M."/>
        </authorList>
    </citation>
    <scope>NUCLEOTIDE SEQUENCE [LARGE SCALE GENOMIC DNA]</scope>
    <source>
        <strain evidence="2 3">DSM 21944</strain>
    </source>
</reference>
<dbReference type="InterPro" id="IPR036810">
    <property type="entry name" value="SMc04008-like_sf"/>
</dbReference>
<evidence type="ECO:0000313" key="2">
    <source>
        <dbReference type="EMBL" id="TCT01225.1"/>
    </source>
</evidence>
<accession>A0A4R3LRQ5</accession>
<dbReference type="Gene3D" id="1.10.3340.10">
    <property type="entry name" value="SMc04008-like"/>
    <property type="match status" value="1"/>
</dbReference>